<sequence>MQILQYEDFKYNLFLFPLQSFLTSNTDGKSITAAINLLSSKLNLLEPNYLDQAESRFAVLHQCMQQVSEKKHQIEDAEKQNKISELYELAKKIDDLSSSLPQVVERLVSLKELHEQALQFSKALTQLDTTQQQITNALKNNETMLKEVQGTFVKNTEMIETNIASLNSRIAALK</sequence>
<organism evidence="5 6">
    <name type="scientific">Caerostris extrusa</name>
    <name type="common">Bark spider</name>
    <name type="synonym">Caerostris bankana</name>
    <dbReference type="NCBI Taxonomy" id="172846"/>
    <lineage>
        <taxon>Eukaryota</taxon>
        <taxon>Metazoa</taxon>
        <taxon>Ecdysozoa</taxon>
        <taxon>Arthropoda</taxon>
        <taxon>Chelicerata</taxon>
        <taxon>Arachnida</taxon>
        <taxon>Araneae</taxon>
        <taxon>Araneomorphae</taxon>
        <taxon>Entelegynae</taxon>
        <taxon>Araneoidea</taxon>
        <taxon>Araneidae</taxon>
        <taxon>Caerostris</taxon>
    </lineage>
</organism>
<dbReference type="EMBL" id="BPLR01007726">
    <property type="protein sequence ID" value="GIY19198.1"/>
    <property type="molecule type" value="Genomic_DNA"/>
</dbReference>
<dbReference type="Proteomes" id="UP001054945">
    <property type="component" value="Unassembled WGS sequence"/>
</dbReference>
<dbReference type="GO" id="GO:0030286">
    <property type="term" value="C:dynein complex"/>
    <property type="evidence" value="ECO:0007669"/>
    <property type="project" value="UniProtKB-KW"/>
</dbReference>
<evidence type="ECO:0000256" key="3">
    <source>
        <dbReference type="ARBA" id="ARBA00022490"/>
    </source>
</evidence>
<evidence type="ECO:0000256" key="1">
    <source>
        <dbReference type="ARBA" id="ARBA00004496"/>
    </source>
</evidence>
<dbReference type="Pfam" id="PF04912">
    <property type="entry name" value="Dynamitin"/>
    <property type="match status" value="1"/>
</dbReference>
<evidence type="ECO:0000313" key="6">
    <source>
        <dbReference type="Proteomes" id="UP001054945"/>
    </source>
</evidence>
<keyword evidence="4" id="KW-0243">Dynein</keyword>
<dbReference type="PANTHER" id="PTHR15346">
    <property type="entry name" value="DYNACTIN SUBUNIT"/>
    <property type="match status" value="1"/>
</dbReference>
<dbReference type="GO" id="GO:0005737">
    <property type="term" value="C:cytoplasm"/>
    <property type="evidence" value="ECO:0007669"/>
    <property type="project" value="UniProtKB-SubCell"/>
</dbReference>
<keyword evidence="6" id="KW-1185">Reference proteome</keyword>
<reference evidence="5 6" key="1">
    <citation type="submission" date="2021-06" db="EMBL/GenBank/DDBJ databases">
        <title>Caerostris extrusa draft genome.</title>
        <authorList>
            <person name="Kono N."/>
            <person name="Arakawa K."/>
        </authorList>
    </citation>
    <scope>NUCLEOTIDE SEQUENCE [LARGE SCALE GENOMIC DNA]</scope>
</reference>
<comment type="caution">
    <text evidence="5">The sequence shown here is derived from an EMBL/GenBank/DDBJ whole genome shotgun (WGS) entry which is preliminary data.</text>
</comment>
<comment type="subcellular location">
    <subcellularLocation>
        <location evidence="1">Cytoplasm</location>
    </subcellularLocation>
</comment>
<evidence type="ECO:0000256" key="4">
    <source>
        <dbReference type="ARBA" id="ARBA00023017"/>
    </source>
</evidence>
<keyword evidence="3" id="KW-0963">Cytoplasm</keyword>
<evidence type="ECO:0000256" key="2">
    <source>
        <dbReference type="ARBA" id="ARBA00006176"/>
    </source>
</evidence>
<accession>A0AAV4RB54</accession>
<comment type="similarity">
    <text evidence="2">Belongs to the dynactin subunit 2 family.</text>
</comment>
<name>A0AAV4RB54_CAEEX</name>
<proteinExistence type="inferred from homology"/>
<dbReference type="GO" id="GO:0007017">
    <property type="term" value="P:microtubule-based process"/>
    <property type="evidence" value="ECO:0007669"/>
    <property type="project" value="InterPro"/>
</dbReference>
<dbReference type="GO" id="GO:0005869">
    <property type="term" value="C:dynactin complex"/>
    <property type="evidence" value="ECO:0007669"/>
    <property type="project" value="InterPro"/>
</dbReference>
<evidence type="ECO:0000313" key="5">
    <source>
        <dbReference type="EMBL" id="GIY19198.1"/>
    </source>
</evidence>
<dbReference type="InterPro" id="IPR028133">
    <property type="entry name" value="Dynamitin"/>
</dbReference>
<protein>
    <submittedName>
        <fullName evidence="5">Dynactin subunit 2-B</fullName>
    </submittedName>
</protein>
<gene>
    <name evidence="5" type="primary">dctn2-b</name>
    <name evidence="5" type="ORF">CEXT_363811</name>
</gene>
<dbReference type="AlphaFoldDB" id="A0AAV4RB54"/>